<keyword evidence="9" id="KW-1185">Reference proteome</keyword>
<feature type="domain" description="Thiamine pyrophosphate enzyme N-terminal TPP-binding" evidence="7">
    <location>
        <begin position="32"/>
        <end position="128"/>
    </location>
</feature>
<dbReference type="InterPro" id="IPR029035">
    <property type="entry name" value="DHS-like_NAD/FAD-binding_dom"/>
</dbReference>
<dbReference type="GO" id="GO:0009099">
    <property type="term" value="P:L-valine biosynthetic process"/>
    <property type="evidence" value="ECO:0007669"/>
    <property type="project" value="TreeGrafter"/>
</dbReference>
<dbReference type="CDD" id="cd07035">
    <property type="entry name" value="TPP_PYR_POX_like"/>
    <property type="match status" value="1"/>
</dbReference>
<dbReference type="GO" id="GO:0000287">
    <property type="term" value="F:magnesium ion binding"/>
    <property type="evidence" value="ECO:0007669"/>
    <property type="project" value="InterPro"/>
</dbReference>
<dbReference type="Pfam" id="PF00205">
    <property type="entry name" value="TPP_enzyme_M"/>
    <property type="match status" value="1"/>
</dbReference>
<dbReference type="EMBL" id="KV453841">
    <property type="protein sequence ID" value="ODV92324.1"/>
    <property type="molecule type" value="Genomic_DNA"/>
</dbReference>
<dbReference type="PANTHER" id="PTHR18968">
    <property type="entry name" value="THIAMINE PYROPHOSPHATE ENZYMES"/>
    <property type="match status" value="1"/>
</dbReference>
<keyword evidence="4" id="KW-0732">Signal</keyword>
<evidence type="ECO:0000256" key="2">
    <source>
        <dbReference type="ARBA" id="ARBA00023052"/>
    </source>
</evidence>
<sequence length="577" mass="62477">MRLECLIVSLISVSTALFESLGRPLTEIPLGSDHPSIIETFTNDPVPLEIVTCPNEMVALSAAQAMAQVTGRAQAVIVHVDVGTAALGGALHNVSCSRVPVLIFAGLSPLTQEGELPGSRTEYIHYLQDVHNQRNLVNNYTRFDYEIRSAKHIKQMVNRALMFANSEPKGPVYLCAAREVLEEQIEPYKLNQNQWLPVELGVLPHKAVHHIVQLLSNATRPLIVTGSIGRDISAVKELEKLAMLLDIEVLDTGLSDLNFPANCHLWRGSALGSSPLIPEADVILILNCNVPFIPTQSRPADTATVVHIDVDVLKENMPLHYTWAEYKYRADAAAAVCQLLEYCEANGTRRVPTQANVQRYQQFVAELTAKEQVLSMDAPLTAPVAIACVREQIPMNSMVLSESVTNAINVVHHMRLTEPGSFMNSGGGGLGWLAGGAVGAKLGLQSIGQTDRFLTAFVGDGCFVFSVPTAAYWMAARYNTPFLTIVFNNGGWNAPKHSTLLVHPHGSTSKSTRAQMHISFENPDIDYGAVAKAASGGSAYVAEASTMSQLLEVLPQAIAAVKKGNLAVIDLKIVKIP</sequence>
<accession>A0A1E4TKP5</accession>
<feature type="domain" description="Thiamine pyrophosphate enzyme TPP-binding" evidence="6">
    <location>
        <begin position="409"/>
        <end position="570"/>
    </location>
</feature>
<evidence type="ECO:0000256" key="4">
    <source>
        <dbReference type="SAM" id="SignalP"/>
    </source>
</evidence>
<dbReference type="OrthoDB" id="2867507at2759"/>
<dbReference type="PANTHER" id="PTHR18968:SF164">
    <property type="entry name" value="PYRUVATE DECARBOXYLASE"/>
    <property type="match status" value="1"/>
</dbReference>
<dbReference type="SUPFAM" id="SSF52467">
    <property type="entry name" value="DHS-like NAD/FAD-binding domain"/>
    <property type="match status" value="1"/>
</dbReference>
<evidence type="ECO:0000259" key="7">
    <source>
        <dbReference type="Pfam" id="PF02776"/>
    </source>
</evidence>
<evidence type="ECO:0000256" key="3">
    <source>
        <dbReference type="RuleBase" id="RU362132"/>
    </source>
</evidence>
<proteinExistence type="inferred from homology"/>
<dbReference type="Proteomes" id="UP000095023">
    <property type="component" value="Unassembled WGS sequence"/>
</dbReference>
<dbReference type="InterPro" id="IPR045229">
    <property type="entry name" value="TPP_enz"/>
</dbReference>
<dbReference type="SUPFAM" id="SSF52518">
    <property type="entry name" value="Thiamin diphosphate-binding fold (THDP-binding)"/>
    <property type="match status" value="2"/>
</dbReference>
<reference evidence="9" key="1">
    <citation type="submission" date="2016-02" db="EMBL/GenBank/DDBJ databases">
        <title>Comparative genomics of biotechnologically important yeasts.</title>
        <authorList>
            <consortium name="DOE Joint Genome Institute"/>
            <person name="Riley R."/>
            <person name="Haridas S."/>
            <person name="Wolfe K.H."/>
            <person name="Lopes M.R."/>
            <person name="Hittinger C.T."/>
            <person name="Goker M."/>
            <person name="Salamov A."/>
            <person name="Wisecaver J."/>
            <person name="Long T.M."/>
            <person name="Aerts A.L."/>
            <person name="Barry K."/>
            <person name="Choi C."/>
            <person name="Clum A."/>
            <person name="Coughlan A.Y."/>
            <person name="Deshpande S."/>
            <person name="Douglass A.P."/>
            <person name="Hanson S.J."/>
            <person name="Klenk H.-P."/>
            <person name="Labutti K."/>
            <person name="Lapidus A."/>
            <person name="Lindquist E."/>
            <person name="Lipzen A."/>
            <person name="Meier-Kolthoff J.P."/>
            <person name="Ohm R.A."/>
            <person name="Otillar R.P."/>
            <person name="Pangilinan J."/>
            <person name="Peng Y."/>
            <person name="Rokas A."/>
            <person name="Rosa C.A."/>
            <person name="Scheuner C."/>
            <person name="Sibirny A.A."/>
            <person name="Slot J.C."/>
            <person name="Stielow J.B."/>
            <person name="Sun H."/>
            <person name="Kurtzman C.P."/>
            <person name="Blackwell M."/>
            <person name="Jeffries T.W."/>
            <person name="Grigoriev I.V."/>
        </authorList>
    </citation>
    <scope>NUCLEOTIDE SEQUENCE [LARGE SCALE GENOMIC DNA]</scope>
    <source>
        <strain evidence="9">NRRL Y-17796</strain>
    </source>
</reference>
<dbReference type="Gene3D" id="3.40.50.1220">
    <property type="entry name" value="TPP-binding domain"/>
    <property type="match status" value="1"/>
</dbReference>
<dbReference type="InterPro" id="IPR012000">
    <property type="entry name" value="Thiamin_PyroP_enz_cen_dom"/>
</dbReference>
<feature type="chain" id="PRO_5009163242" description="Pyruvate decarboxylase" evidence="4">
    <location>
        <begin position="17"/>
        <end position="577"/>
    </location>
</feature>
<protein>
    <recommendedName>
        <fullName evidence="10">Pyruvate decarboxylase</fullName>
    </recommendedName>
</protein>
<dbReference type="GO" id="GO:0003984">
    <property type="term" value="F:acetolactate synthase activity"/>
    <property type="evidence" value="ECO:0007669"/>
    <property type="project" value="TreeGrafter"/>
</dbReference>
<evidence type="ECO:0000259" key="5">
    <source>
        <dbReference type="Pfam" id="PF00205"/>
    </source>
</evidence>
<dbReference type="AlphaFoldDB" id="A0A1E4TKP5"/>
<evidence type="ECO:0008006" key="10">
    <source>
        <dbReference type="Google" id="ProtNLM"/>
    </source>
</evidence>
<dbReference type="InterPro" id="IPR029061">
    <property type="entry name" value="THDP-binding"/>
</dbReference>
<dbReference type="InterPro" id="IPR012001">
    <property type="entry name" value="Thiamin_PyroP_enz_TPP-bd_dom"/>
</dbReference>
<dbReference type="GO" id="GO:0005739">
    <property type="term" value="C:mitochondrion"/>
    <property type="evidence" value="ECO:0007669"/>
    <property type="project" value="TreeGrafter"/>
</dbReference>
<evidence type="ECO:0000313" key="9">
    <source>
        <dbReference type="Proteomes" id="UP000095023"/>
    </source>
</evidence>
<comment type="similarity">
    <text evidence="1 3">Belongs to the TPP enzyme family.</text>
</comment>
<dbReference type="InterPro" id="IPR011766">
    <property type="entry name" value="TPP_enzyme_TPP-bd"/>
</dbReference>
<dbReference type="GO" id="GO:0009097">
    <property type="term" value="P:isoleucine biosynthetic process"/>
    <property type="evidence" value="ECO:0007669"/>
    <property type="project" value="TreeGrafter"/>
</dbReference>
<organism evidence="8 9">
    <name type="scientific">Tortispora caseinolytica NRRL Y-17796</name>
    <dbReference type="NCBI Taxonomy" id="767744"/>
    <lineage>
        <taxon>Eukaryota</taxon>
        <taxon>Fungi</taxon>
        <taxon>Dikarya</taxon>
        <taxon>Ascomycota</taxon>
        <taxon>Saccharomycotina</taxon>
        <taxon>Trigonopsidomycetes</taxon>
        <taxon>Trigonopsidales</taxon>
        <taxon>Trigonopsidaceae</taxon>
        <taxon>Tortispora</taxon>
    </lineage>
</organism>
<dbReference type="GO" id="GO:0050660">
    <property type="term" value="F:flavin adenine dinucleotide binding"/>
    <property type="evidence" value="ECO:0007669"/>
    <property type="project" value="TreeGrafter"/>
</dbReference>
<keyword evidence="2 3" id="KW-0786">Thiamine pyrophosphate</keyword>
<evidence type="ECO:0000313" key="8">
    <source>
        <dbReference type="EMBL" id="ODV92324.1"/>
    </source>
</evidence>
<feature type="signal peptide" evidence="4">
    <location>
        <begin position="1"/>
        <end position="16"/>
    </location>
</feature>
<dbReference type="Pfam" id="PF02776">
    <property type="entry name" value="TPP_enzyme_N"/>
    <property type="match status" value="1"/>
</dbReference>
<dbReference type="NCBIfam" id="NF006203">
    <property type="entry name" value="PRK08327.1"/>
    <property type="match status" value="1"/>
</dbReference>
<feature type="domain" description="Thiamine pyrophosphate enzyme central" evidence="5">
    <location>
        <begin position="209"/>
        <end position="312"/>
    </location>
</feature>
<dbReference type="GO" id="GO:0005948">
    <property type="term" value="C:acetolactate synthase complex"/>
    <property type="evidence" value="ECO:0007669"/>
    <property type="project" value="TreeGrafter"/>
</dbReference>
<gene>
    <name evidence="8" type="ORF">CANCADRAFT_84995</name>
</gene>
<dbReference type="Pfam" id="PF02775">
    <property type="entry name" value="TPP_enzyme_C"/>
    <property type="match status" value="1"/>
</dbReference>
<dbReference type="Gene3D" id="3.40.50.970">
    <property type="match status" value="2"/>
</dbReference>
<dbReference type="GO" id="GO:0030976">
    <property type="term" value="F:thiamine pyrophosphate binding"/>
    <property type="evidence" value="ECO:0007669"/>
    <property type="project" value="InterPro"/>
</dbReference>
<evidence type="ECO:0000256" key="1">
    <source>
        <dbReference type="ARBA" id="ARBA00007812"/>
    </source>
</evidence>
<name>A0A1E4TKP5_9ASCO</name>
<evidence type="ECO:0000259" key="6">
    <source>
        <dbReference type="Pfam" id="PF02775"/>
    </source>
</evidence>